<dbReference type="SUPFAM" id="SSF53597">
    <property type="entry name" value="Dihydrofolate reductase-like"/>
    <property type="match status" value="1"/>
</dbReference>
<dbReference type="InterPro" id="IPR002734">
    <property type="entry name" value="RibDG_C"/>
</dbReference>
<dbReference type="InterPro" id="IPR024072">
    <property type="entry name" value="DHFR-like_dom_sf"/>
</dbReference>
<accession>A0ABX2CBX1</accession>
<feature type="domain" description="Bacterial bifunctional deaminase-reductase C-terminal" evidence="1">
    <location>
        <begin position="6"/>
        <end position="173"/>
    </location>
</feature>
<name>A0ABX2CBX1_9BRAD</name>
<dbReference type="InterPro" id="IPR050765">
    <property type="entry name" value="Riboflavin_Biosynth_HTPR"/>
</dbReference>
<gene>
    <name evidence="2" type="ORF">HL667_07680</name>
</gene>
<dbReference type="PANTHER" id="PTHR38011:SF11">
    <property type="entry name" value="2,5-DIAMINO-6-RIBOSYLAMINO-4(3H)-PYRIMIDINONE 5'-PHOSPHATE REDUCTASE"/>
    <property type="match status" value="1"/>
</dbReference>
<evidence type="ECO:0000259" key="1">
    <source>
        <dbReference type="Pfam" id="PF01872"/>
    </source>
</evidence>
<dbReference type="RefSeq" id="WP_172109968.1">
    <property type="nucleotide sequence ID" value="NZ_JABFDN010000002.1"/>
</dbReference>
<evidence type="ECO:0000313" key="2">
    <source>
        <dbReference type="EMBL" id="NPU64867.1"/>
    </source>
</evidence>
<dbReference type="EMBL" id="JABFDN010000002">
    <property type="protein sequence ID" value="NPU64867.1"/>
    <property type="molecule type" value="Genomic_DNA"/>
</dbReference>
<sequence>MARLVLWNMMTLDGMVAGANGDISWHEDVWGPELEQFSEAQLQEASGLLFGRLTYDLMAGYWPRESGVIADFMNRVPKYVASRSLSRLEWSNAHLLAADLAADVDRLKEGSAKDLFLFGSADLASTLIAHDLIDEYRLAINPRVLGGGAPLFKPGQAIMLRLIDSRALSSGVVIVRYVPVREV</sequence>
<evidence type="ECO:0000313" key="3">
    <source>
        <dbReference type="Proteomes" id="UP000886476"/>
    </source>
</evidence>
<reference evidence="2" key="1">
    <citation type="submission" date="2020-05" db="EMBL/GenBank/DDBJ databases">
        <title>Nod-independent and nitrogen-fixing Bradyrhizobium aeschynomene sp. nov. isolated from nodules of Aeschynomene indica.</title>
        <authorList>
            <person name="Zhang Z."/>
        </authorList>
    </citation>
    <scope>NUCLEOTIDE SEQUENCE</scope>
    <source>
        <strain evidence="2">83012</strain>
    </source>
</reference>
<comment type="caution">
    <text evidence="2">The sequence shown here is derived from an EMBL/GenBank/DDBJ whole genome shotgun (WGS) entry which is preliminary data.</text>
</comment>
<keyword evidence="3" id="KW-1185">Reference proteome</keyword>
<proteinExistence type="predicted"/>
<dbReference type="Gene3D" id="3.40.430.10">
    <property type="entry name" value="Dihydrofolate Reductase, subunit A"/>
    <property type="match status" value="1"/>
</dbReference>
<dbReference type="PANTHER" id="PTHR38011">
    <property type="entry name" value="DIHYDROFOLATE REDUCTASE FAMILY PROTEIN (AFU_ORTHOLOGUE AFUA_8G06820)"/>
    <property type="match status" value="1"/>
</dbReference>
<protein>
    <submittedName>
        <fullName evidence="2">Dihydrofolate reductase</fullName>
    </submittedName>
</protein>
<organism evidence="2 3">
    <name type="scientific">Bradyrhizobium aeschynomenes</name>
    <dbReference type="NCBI Taxonomy" id="2734909"/>
    <lineage>
        <taxon>Bacteria</taxon>
        <taxon>Pseudomonadati</taxon>
        <taxon>Pseudomonadota</taxon>
        <taxon>Alphaproteobacteria</taxon>
        <taxon>Hyphomicrobiales</taxon>
        <taxon>Nitrobacteraceae</taxon>
        <taxon>Bradyrhizobium</taxon>
    </lineage>
</organism>
<dbReference type="Pfam" id="PF01872">
    <property type="entry name" value="RibD_C"/>
    <property type="match status" value="1"/>
</dbReference>
<dbReference type="Proteomes" id="UP000886476">
    <property type="component" value="Unassembled WGS sequence"/>
</dbReference>